<sequence>MVIAPPGDWGKGEKINAIRSGTTQRTLPCLVPVGFPKAVTVYTRGLTALTARGCPLPFHCHLENPCSRAKSAGGEERVPTLSSPSTPLANTQPSAFEASLDP</sequence>
<evidence type="ECO:0000256" key="1">
    <source>
        <dbReference type="SAM" id="MobiDB-lite"/>
    </source>
</evidence>
<gene>
    <name evidence="2" type="ORF">EGYM00163_LOCUS9585</name>
</gene>
<evidence type="ECO:0000313" key="2">
    <source>
        <dbReference type="EMBL" id="CAE0798465.1"/>
    </source>
</evidence>
<dbReference type="AlphaFoldDB" id="A0A7S4CJ02"/>
<name>A0A7S4CJ02_9EUGL</name>
<dbReference type="EMBL" id="HBJA01029297">
    <property type="protein sequence ID" value="CAE0798465.1"/>
    <property type="molecule type" value="Transcribed_RNA"/>
</dbReference>
<proteinExistence type="predicted"/>
<feature type="compositionally biased region" description="Polar residues" evidence="1">
    <location>
        <begin position="80"/>
        <end position="94"/>
    </location>
</feature>
<reference evidence="2" key="1">
    <citation type="submission" date="2021-01" db="EMBL/GenBank/DDBJ databases">
        <authorList>
            <person name="Corre E."/>
            <person name="Pelletier E."/>
            <person name="Niang G."/>
            <person name="Scheremetjew M."/>
            <person name="Finn R."/>
            <person name="Kale V."/>
            <person name="Holt S."/>
            <person name="Cochrane G."/>
            <person name="Meng A."/>
            <person name="Brown T."/>
            <person name="Cohen L."/>
        </authorList>
    </citation>
    <scope>NUCLEOTIDE SEQUENCE</scope>
    <source>
        <strain evidence="2">CCMP1594</strain>
    </source>
</reference>
<protein>
    <submittedName>
        <fullName evidence="2">Uncharacterized protein</fullName>
    </submittedName>
</protein>
<accession>A0A7S4CJ02</accession>
<feature type="region of interest" description="Disordered" evidence="1">
    <location>
        <begin position="68"/>
        <end position="102"/>
    </location>
</feature>
<organism evidence="2">
    <name type="scientific">Eutreptiella gymnastica</name>
    <dbReference type="NCBI Taxonomy" id="73025"/>
    <lineage>
        <taxon>Eukaryota</taxon>
        <taxon>Discoba</taxon>
        <taxon>Euglenozoa</taxon>
        <taxon>Euglenida</taxon>
        <taxon>Spirocuta</taxon>
        <taxon>Euglenophyceae</taxon>
        <taxon>Eutreptiales</taxon>
        <taxon>Eutreptiaceae</taxon>
        <taxon>Eutreptiella</taxon>
    </lineage>
</organism>